<dbReference type="EMBL" id="JAFNEN010000478">
    <property type="protein sequence ID" value="KAG8182147.1"/>
    <property type="molecule type" value="Genomic_DNA"/>
</dbReference>
<reference evidence="2 3" key="1">
    <citation type="journal article" date="2022" name="Nat. Ecol. Evol.">
        <title>A masculinizing supergene underlies an exaggerated male reproductive morph in a spider.</title>
        <authorList>
            <person name="Hendrickx F."/>
            <person name="De Corte Z."/>
            <person name="Sonet G."/>
            <person name="Van Belleghem S.M."/>
            <person name="Kostlbacher S."/>
            <person name="Vangestel C."/>
        </authorList>
    </citation>
    <scope>NUCLEOTIDE SEQUENCE [LARGE SCALE GENOMIC DNA]</scope>
    <source>
        <strain evidence="2">W744_W776</strain>
    </source>
</reference>
<sequence length="125" mass="13945">MTCGRTKYIQENTHKKRTTTGNRKSQKRYNNKSGNISPLLITDDLGGQNIFKKVCDKRRINEVASIKKRCSLAIMSGDTILQVVCVPSTRADKCIRHNVGFSLLASVIWMGIEDNCDNRDGGGKI</sequence>
<accession>A0AAV6UCZ7</accession>
<evidence type="ECO:0000256" key="1">
    <source>
        <dbReference type="SAM" id="MobiDB-lite"/>
    </source>
</evidence>
<proteinExistence type="predicted"/>
<evidence type="ECO:0000313" key="3">
    <source>
        <dbReference type="Proteomes" id="UP000827092"/>
    </source>
</evidence>
<organism evidence="2 3">
    <name type="scientific">Oedothorax gibbosus</name>
    <dbReference type="NCBI Taxonomy" id="931172"/>
    <lineage>
        <taxon>Eukaryota</taxon>
        <taxon>Metazoa</taxon>
        <taxon>Ecdysozoa</taxon>
        <taxon>Arthropoda</taxon>
        <taxon>Chelicerata</taxon>
        <taxon>Arachnida</taxon>
        <taxon>Araneae</taxon>
        <taxon>Araneomorphae</taxon>
        <taxon>Entelegynae</taxon>
        <taxon>Araneoidea</taxon>
        <taxon>Linyphiidae</taxon>
        <taxon>Erigoninae</taxon>
        <taxon>Oedothorax</taxon>
    </lineage>
</organism>
<feature type="compositionally biased region" description="Basic residues" evidence="1">
    <location>
        <begin position="16"/>
        <end position="30"/>
    </location>
</feature>
<dbReference type="Proteomes" id="UP000827092">
    <property type="component" value="Unassembled WGS sequence"/>
</dbReference>
<protein>
    <submittedName>
        <fullName evidence="2">Uncharacterized protein</fullName>
    </submittedName>
</protein>
<evidence type="ECO:0000313" key="2">
    <source>
        <dbReference type="EMBL" id="KAG8182147.1"/>
    </source>
</evidence>
<dbReference type="AlphaFoldDB" id="A0AAV6UCZ7"/>
<keyword evidence="3" id="KW-1185">Reference proteome</keyword>
<gene>
    <name evidence="2" type="ORF">JTE90_014557</name>
</gene>
<feature type="region of interest" description="Disordered" evidence="1">
    <location>
        <begin position="16"/>
        <end position="35"/>
    </location>
</feature>
<comment type="caution">
    <text evidence="2">The sequence shown here is derived from an EMBL/GenBank/DDBJ whole genome shotgun (WGS) entry which is preliminary data.</text>
</comment>
<name>A0AAV6UCZ7_9ARAC</name>